<keyword evidence="1" id="KW-1133">Transmembrane helix</keyword>
<keyword evidence="1" id="KW-0472">Membrane</keyword>
<evidence type="ECO:0000313" key="5">
    <source>
        <dbReference type="Proteomes" id="UP000095762"/>
    </source>
</evidence>
<dbReference type="AlphaFoldDB" id="A0A173ZPL6"/>
<proteinExistence type="predicted"/>
<dbReference type="Proteomes" id="UP000095447">
    <property type="component" value="Unassembled WGS sequence"/>
</dbReference>
<organism evidence="2 4">
    <name type="scientific">Blautia obeum</name>
    <dbReference type="NCBI Taxonomy" id="40520"/>
    <lineage>
        <taxon>Bacteria</taxon>
        <taxon>Bacillati</taxon>
        <taxon>Bacillota</taxon>
        <taxon>Clostridia</taxon>
        <taxon>Lachnospirales</taxon>
        <taxon>Lachnospiraceae</taxon>
        <taxon>Blautia</taxon>
    </lineage>
</organism>
<accession>A0A173ZPL6</accession>
<reference evidence="4 5" key="1">
    <citation type="submission" date="2015-09" db="EMBL/GenBank/DDBJ databases">
        <authorList>
            <consortium name="Pathogen Informatics"/>
        </authorList>
    </citation>
    <scope>NUCLEOTIDE SEQUENCE [LARGE SCALE GENOMIC DNA]</scope>
    <source>
        <strain evidence="2 4">2789STDY5608838</strain>
        <strain evidence="3 5">2789STDY5834957</strain>
    </source>
</reference>
<protein>
    <submittedName>
        <fullName evidence="2">Uncharacterized protein</fullName>
    </submittedName>
</protein>
<sequence>MYYKFVLYQCQSCVTILYIITVITEIKIIAILVNNAFKTVQQSAKDKEDICRRADARQRYLTQDFTL</sequence>
<keyword evidence="1" id="KW-0812">Transmembrane</keyword>
<evidence type="ECO:0000313" key="3">
    <source>
        <dbReference type="EMBL" id="CUQ07834.1"/>
    </source>
</evidence>
<evidence type="ECO:0000313" key="2">
    <source>
        <dbReference type="EMBL" id="CUN77987.1"/>
    </source>
</evidence>
<name>A0A173ZPL6_9FIRM</name>
<dbReference type="EMBL" id="CZBP01000013">
    <property type="protein sequence ID" value="CUQ07834.1"/>
    <property type="molecule type" value="Genomic_DNA"/>
</dbReference>
<feature type="transmembrane region" description="Helical" evidence="1">
    <location>
        <begin position="15"/>
        <end position="37"/>
    </location>
</feature>
<evidence type="ECO:0000313" key="4">
    <source>
        <dbReference type="Proteomes" id="UP000095447"/>
    </source>
</evidence>
<evidence type="ECO:0000256" key="1">
    <source>
        <dbReference type="SAM" id="Phobius"/>
    </source>
</evidence>
<dbReference type="EMBL" id="CYZA01000005">
    <property type="protein sequence ID" value="CUN77987.1"/>
    <property type="molecule type" value="Genomic_DNA"/>
</dbReference>
<dbReference type="Proteomes" id="UP000095762">
    <property type="component" value="Unassembled WGS sequence"/>
</dbReference>
<gene>
    <name evidence="2" type="ORF">ERS852395_01318</name>
    <name evidence="3" type="ORF">ERS852569_01844</name>
</gene>